<evidence type="ECO:0000256" key="4">
    <source>
        <dbReference type="ARBA" id="ARBA00022741"/>
    </source>
</evidence>
<dbReference type="InterPro" id="IPR017441">
    <property type="entry name" value="Protein_kinase_ATP_BS"/>
</dbReference>
<evidence type="ECO:0000256" key="8">
    <source>
        <dbReference type="ARBA" id="ARBA00048679"/>
    </source>
</evidence>
<keyword evidence="5" id="KW-0418">Kinase</keyword>
<dbReference type="PROSITE" id="PS50011">
    <property type="entry name" value="PROTEIN_KINASE_DOM"/>
    <property type="match status" value="1"/>
</dbReference>
<comment type="catalytic activity">
    <reaction evidence="7">
        <text>L-threonyl-[protein] + ATP = O-phospho-L-threonyl-[protein] + ADP + H(+)</text>
        <dbReference type="Rhea" id="RHEA:46608"/>
        <dbReference type="Rhea" id="RHEA-COMP:11060"/>
        <dbReference type="Rhea" id="RHEA-COMP:11605"/>
        <dbReference type="ChEBI" id="CHEBI:15378"/>
        <dbReference type="ChEBI" id="CHEBI:30013"/>
        <dbReference type="ChEBI" id="CHEBI:30616"/>
        <dbReference type="ChEBI" id="CHEBI:61977"/>
        <dbReference type="ChEBI" id="CHEBI:456216"/>
        <dbReference type="EC" id="2.7.11.1"/>
    </reaction>
</comment>
<dbReference type="PANTHER" id="PTHR24343">
    <property type="entry name" value="SERINE/THREONINE KINASE"/>
    <property type="match status" value="1"/>
</dbReference>
<evidence type="ECO:0000256" key="9">
    <source>
        <dbReference type="PROSITE-ProRule" id="PRU10141"/>
    </source>
</evidence>
<comment type="caution">
    <text evidence="13">The sequence shown here is derived from an EMBL/GenBank/DDBJ whole genome shotgun (WGS) entry which is preliminary data.</text>
</comment>
<dbReference type="Gene3D" id="1.10.510.10">
    <property type="entry name" value="Transferase(Phosphotransferase) domain 1"/>
    <property type="match status" value="1"/>
</dbReference>
<dbReference type="OMA" id="SWINAID"/>
<dbReference type="SMART" id="SM00220">
    <property type="entry name" value="S_TKc"/>
    <property type="match status" value="1"/>
</dbReference>
<dbReference type="PANTHER" id="PTHR24343:SF137">
    <property type="entry name" value="SERINE_THREONINE-PROTEIN KINASE HRK1"/>
    <property type="match status" value="1"/>
</dbReference>
<evidence type="ECO:0000256" key="10">
    <source>
        <dbReference type="RuleBase" id="RU000304"/>
    </source>
</evidence>
<dbReference type="PROSITE" id="PS00108">
    <property type="entry name" value="PROTEIN_KINASE_ST"/>
    <property type="match status" value="1"/>
</dbReference>
<feature type="domain" description="Protein kinase" evidence="12">
    <location>
        <begin position="146"/>
        <end position="406"/>
    </location>
</feature>
<dbReference type="GO" id="GO:0004674">
    <property type="term" value="F:protein serine/threonine kinase activity"/>
    <property type="evidence" value="ECO:0007669"/>
    <property type="project" value="UniProtKB-KW"/>
</dbReference>
<dbReference type="InterPro" id="IPR000719">
    <property type="entry name" value="Prot_kinase_dom"/>
</dbReference>
<dbReference type="SUPFAM" id="SSF56112">
    <property type="entry name" value="Protein kinase-like (PK-like)"/>
    <property type="match status" value="1"/>
</dbReference>
<evidence type="ECO:0000256" key="6">
    <source>
        <dbReference type="ARBA" id="ARBA00022840"/>
    </source>
</evidence>
<dbReference type="InterPro" id="IPR011009">
    <property type="entry name" value="Kinase-like_dom_sf"/>
</dbReference>
<feature type="binding site" evidence="9">
    <location>
        <position position="173"/>
    </location>
    <ligand>
        <name>ATP</name>
        <dbReference type="ChEBI" id="CHEBI:30616"/>
    </ligand>
</feature>
<dbReference type="GO" id="GO:0005829">
    <property type="term" value="C:cytosol"/>
    <property type="evidence" value="ECO:0007669"/>
    <property type="project" value="TreeGrafter"/>
</dbReference>
<evidence type="ECO:0000256" key="2">
    <source>
        <dbReference type="ARBA" id="ARBA00022527"/>
    </source>
</evidence>
<dbReference type="Proteomes" id="UP000717996">
    <property type="component" value="Unassembled WGS sequence"/>
</dbReference>
<evidence type="ECO:0000259" key="12">
    <source>
        <dbReference type="PROSITE" id="PS50011"/>
    </source>
</evidence>
<feature type="compositionally biased region" description="Polar residues" evidence="11">
    <location>
        <begin position="71"/>
        <end position="80"/>
    </location>
</feature>
<feature type="region of interest" description="Disordered" evidence="11">
    <location>
        <begin position="1"/>
        <end position="20"/>
    </location>
</feature>
<dbReference type="PROSITE" id="PS00107">
    <property type="entry name" value="PROTEIN_KINASE_ATP"/>
    <property type="match status" value="1"/>
</dbReference>
<dbReference type="GO" id="GO:0005524">
    <property type="term" value="F:ATP binding"/>
    <property type="evidence" value="ECO:0007669"/>
    <property type="project" value="UniProtKB-UniRule"/>
</dbReference>
<evidence type="ECO:0000256" key="11">
    <source>
        <dbReference type="SAM" id="MobiDB-lite"/>
    </source>
</evidence>
<sequence length="462" mass="53107">MLPFTPDRSIPPSPSAIVTPTNATTRHLHSNDNPFAVDIHELTKLLNDVKRNQRPDLLPSPPSSSSSSSSITSNKSDTNQQLPSQFIFKKPFYNQHYLQTHYHHLVTHQNKDSAWSDLVKLFISEHQMEDDLFGNQFKQNIQDRYGKWGRLIGKGAGGTVRLIQRNKTFYAVKQFRKRRVHETEKDYIKKLTAEFCIGSTLHHPNVIQTLDMIQHDNQFYEIMEYAPNDLFNIVMSGMMSREEVACCWRQLLNGLSYLHSMGIAHRDLKLDNLVLDHMGILKIIDFGCSVVFKYPFESHITMMKGVFGSDPYIAPEQYTQANYDPRLSDIWSCGIIFVCMTTRRFPWRLPRLSDPAFKSFATNHNQQKFRLLNLLPKESRSVMTSILEVDPSHRYSLEKIMKDDWVKQVDICTMDEPGACHVHHVSVVNGVYQRGNLVAVTPEPPGLLAEKKKGRSSLCIKN</sequence>
<accession>A0A9P6YLM5</accession>
<dbReference type="CDD" id="cd13994">
    <property type="entry name" value="STKc_HAL4_like"/>
    <property type="match status" value="1"/>
</dbReference>
<dbReference type="AlphaFoldDB" id="A0A9P6YLM5"/>
<dbReference type="EC" id="2.7.11.1" evidence="1"/>
<keyword evidence="4 9" id="KW-0547">Nucleotide-binding</keyword>
<evidence type="ECO:0000313" key="13">
    <source>
        <dbReference type="EMBL" id="KAG1551728.1"/>
    </source>
</evidence>
<evidence type="ECO:0000256" key="5">
    <source>
        <dbReference type="ARBA" id="ARBA00022777"/>
    </source>
</evidence>
<keyword evidence="3" id="KW-0808">Transferase</keyword>
<reference evidence="13" key="1">
    <citation type="journal article" date="2020" name="Microb. Genom.">
        <title>Genetic diversity of clinical and environmental Mucorales isolates obtained from an investigation of mucormycosis cases among solid organ transplant recipients.</title>
        <authorList>
            <person name="Nguyen M.H."/>
            <person name="Kaul D."/>
            <person name="Muto C."/>
            <person name="Cheng S.J."/>
            <person name="Richter R.A."/>
            <person name="Bruno V.M."/>
            <person name="Liu G."/>
            <person name="Beyhan S."/>
            <person name="Sundermann A.J."/>
            <person name="Mounaud S."/>
            <person name="Pasculle A.W."/>
            <person name="Nierman W.C."/>
            <person name="Driscoll E."/>
            <person name="Cumbie R."/>
            <person name="Clancy C.J."/>
            <person name="Dupont C.L."/>
        </authorList>
    </citation>
    <scope>NUCLEOTIDE SEQUENCE</scope>
    <source>
        <strain evidence="13">GL16</strain>
    </source>
</reference>
<proteinExistence type="inferred from homology"/>
<dbReference type="Pfam" id="PF00069">
    <property type="entry name" value="Pkinase"/>
    <property type="match status" value="1"/>
</dbReference>
<evidence type="ECO:0000313" key="14">
    <source>
        <dbReference type="Proteomes" id="UP000717996"/>
    </source>
</evidence>
<comment type="catalytic activity">
    <reaction evidence="8">
        <text>L-seryl-[protein] + ATP = O-phospho-L-seryl-[protein] + ADP + H(+)</text>
        <dbReference type="Rhea" id="RHEA:17989"/>
        <dbReference type="Rhea" id="RHEA-COMP:9863"/>
        <dbReference type="Rhea" id="RHEA-COMP:11604"/>
        <dbReference type="ChEBI" id="CHEBI:15378"/>
        <dbReference type="ChEBI" id="CHEBI:29999"/>
        <dbReference type="ChEBI" id="CHEBI:30616"/>
        <dbReference type="ChEBI" id="CHEBI:83421"/>
        <dbReference type="ChEBI" id="CHEBI:456216"/>
        <dbReference type="EC" id="2.7.11.1"/>
    </reaction>
</comment>
<evidence type="ECO:0000256" key="1">
    <source>
        <dbReference type="ARBA" id="ARBA00012513"/>
    </source>
</evidence>
<dbReference type="OrthoDB" id="6513151at2759"/>
<feature type="region of interest" description="Disordered" evidence="11">
    <location>
        <begin position="52"/>
        <end position="80"/>
    </location>
</feature>
<gene>
    <name evidence="13" type="ORF">G6F51_001667</name>
</gene>
<protein>
    <recommendedName>
        <fullName evidence="1">non-specific serine/threonine protein kinase</fullName>
        <ecNumber evidence="1">2.7.11.1</ecNumber>
    </recommendedName>
</protein>
<keyword evidence="2 10" id="KW-0723">Serine/threonine-protein kinase</keyword>
<dbReference type="InterPro" id="IPR008271">
    <property type="entry name" value="Ser/Thr_kinase_AS"/>
</dbReference>
<organism evidence="13 14">
    <name type="scientific">Rhizopus oryzae</name>
    <name type="common">Mucormycosis agent</name>
    <name type="synonym">Rhizopus arrhizus var. delemar</name>
    <dbReference type="NCBI Taxonomy" id="64495"/>
    <lineage>
        <taxon>Eukaryota</taxon>
        <taxon>Fungi</taxon>
        <taxon>Fungi incertae sedis</taxon>
        <taxon>Mucoromycota</taxon>
        <taxon>Mucoromycotina</taxon>
        <taxon>Mucoromycetes</taxon>
        <taxon>Mucorales</taxon>
        <taxon>Mucorineae</taxon>
        <taxon>Rhizopodaceae</taxon>
        <taxon>Rhizopus</taxon>
    </lineage>
</organism>
<dbReference type="EMBL" id="JAANIT010000128">
    <property type="protein sequence ID" value="KAG1551728.1"/>
    <property type="molecule type" value="Genomic_DNA"/>
</dbReference>
<evidence type="ECO:0000256" key="7">
    <source>
        <dbReference type="ARBA" id="ARBA00047899"/>
    </source>
</evidence>
<comment type="similarity">
    <text evidence="10">Belongs to the protein kinase superfamily.</text>
</comment>
<evidence type="ECO:0000256" key="3">
    <source>
        <dbReference type="ARBA" id="ARBA00022679"/>
    </source>
</evidence>
<keyword evidence="6 9" id="KW-0067">ATP-binding</keyword>
<name>A0A9P6YLM5_RHIOR</name>